<organism evidence="24 25">
    <name type="scientific">Candidatus Ornithospirochaeta avicola</name>
    <dbReference type="NCBI Taxonomy" id="2840896"/>
    <lineage>
        <taxon>Bacteria</taxon>
        <taxon>Pseudomonadati</taxon>
        <taxon>Spirochaetota</taxon>
        <taxon>Spirochaetia</taxon>
        <taxon>Spirochaetales</taxon>
        <taxon>Spirochaetaceae</taxon>
        <taxon>Spirochaetaceae incertae sedis</taxon>
        <taxon>Candidatus Ornithospirochaeta</taxon>
    </lineage>
</organism>
<keyword evidence="8 21" id="KW-0436">Ligase</keyword>
<proteinExistence type="inferred from homology"/>
<comment type="catalytic activity">
    <reaction evidence="18">
        <text>10-formyltetrahydrofolyl-(gamma-L-Glu)(n) + L-glutamate + ATP = 10-formyltetrahydrofolyl-(gamma-L-Glu)(n+1) + ADP + phosphate + H(+)</text>
        <dbReference type="Rhea" id="RHEA:51904"/>
        <dbReference type="Rhea" id="RHEA-COMP:13088"/>
        <dbReference type="Rhea" id="RHEA-COMP:14300"/>
        <dbReference type="ChEBI" id="CHEBI:15378"/>
        <dbReference type="ChEBI" id="CHEBI:29985"/>
        <dbReference type="ChEBI" id="CHEBI:30616"/>
        <dbReference type="ChEBI" id="CHEBI:43474"/>
        <dbReference type="ChEBI" id="CHEBI:134413"/>
        <dbReference type="ChEBI" id="CHEBI:456216"/>
        <dbReference type="EC" id="6.3.2.17"/>
    </reaction>
</comment>
<dbReference type="GO" id="GO:0005524">
    <property type="term" value="F:ATP binding"/>
    <property type="evidence" value="ECO:0007669"/>
    <property type="project" value="UniProtKB-KW"/>
</dbReference>
<evidence type="ECO:0000256" key="1">
    <source>
        <dbReference type="ARBA" id="ARBA00002714"/>
    </source>
</evidence>
<comment type="pathway">
    <text evidence="2">Cofactor biosynthesis; tetrahydrofolate biosynthesis; 7,8-dihydrofolate from 2-amino-4-hydroxy-6-hydroxymethyl-7,8-dihydropteridine diphosphate and 4-aminobenzoate: step 2/2.</text>
</comment>
<comment type="catalytic activity">
    <reaction evidence="19">
        <text>(6R)-5,10-methylenetetrahydrofolyl-(gamma-L-Glu)(n) + L-glutamate + ATP = (6R)-5,10-methylenetetrahydrofolyl-(gamma-L-Glu)(n+1) + ADP + phosphate + H(+)</text>
        <dbReference type="Rhea" id="RHEA:51912"/>
        <dbReference type="Rhea" id="RHEA-COMP:13257"/>
        <dbReference type="Rhea" id="RHEA-COMP:13258"/>
        <dbReference type="ChEBI" id="CHEBI:15378"/>
        <dbReference type="ChEBI" id="CHEBI:29985"/>
        <dbReference type="ChEBI" id="CHEBI:30616"/>
        <dbReference type="ChEBI" id="CHEBI:43474"/>
        <dbReference type="ChEBI" id="CHEBI:136572"/>
        <dbReference type="ChEBI" id="CHEBI:456216"/>
        <dbReference type="EC" id="6.3.2.17"/>
    </reaction>
</comment>
<evidence type="ECO:0000259" key="22">
    <source>
        <dbReference type="Pfam" id="PF02875"/>
    </source>
</evidence>
<dbReference type="AlphaFoldDB" id="A0A9D1PU70"/>
<dbReference type="GO" id="GO:0005829">
    <property type="term" value="C:cytosol"/>
    <property type="evidence" value="ECO:0007669"/>
    <property type="project" value="TreeGrafter"/>
</dbReference>
<name>A0A9D1PU70_9SPIO</name>
<evidence type="ECO:0000256" key="5">
    <source>
        <dbReference type="ARBA" id="ARBA00013023"/>
    </source>
</evidence>
<dbReference type="InterPro" id="IPR036615">
    <property type="entry name" value="Mur_ligase_C_dom_sf"/>
</dbReference>
<keyword evidence="13" id="KW-0289">Folate biosynthesis</keyword>
<dbReference type="EC" id="6.3.2.12" evidence="5"/>
<evidence type="ECO:0000256" key="18">
    <source>
        <dbReference type="ARBA" id="ARBA00047808"/>
    </source>
</evidence>
<evidence type="ECO:0000256" key="4">
    <source>
        <dbReference type="ARBA" id="ARBA00008276"/>
    </source>
</evidence>
<keyword evidence="12" id="KW-0460">Magnesium</keyword>
<evidence type="ECO:0000256" key="16">
    <source>
        <dbReference type="ARBA" id="ARBA00032510"/>
    </source>
</evidence>
<comment type="catalytic activity">
    <reaction evidence="20">
        <text>7,8-dihydropteroate + L-glutamate + ATP = 7,8-dihydrofolate + ADP + phosphate + H(+)</text>
        <dbReference type="Rhea" id="RHEA:23584"/>
        <dbReference type="ChEBI" id="CHEBI:15378"/>
        <dbReference type="ChEBI" id="CHEBI:17839"/>
        <dbReference type="ChEBI" id="CHEBI:29985"/>
        <dbReference type="ChEBI" id="CHEBI:30616"/>
        <dbReference type="ChEBI" id="CHEBI:43474"/>
        <dbReference type="ChEBI" id="CHEBI:57451"/>
        <dbReference type="ChEBI" id="CHEBI:456216"/>
        <dbReference type="EC" id="6.3.2.12"/>
    </reaction>
</comment>
<evidence type="ECO:0000256" key="15">
    <source>
        <dbReference type="ARBA" id="ARBA00030592"/>
    </source>
</evidence>
<dbReference type="GO" id="GO:0046872">
    <property type="term" value="F:metal ion binding"/>
    <property type="evidence" value="ECO:0007669"/>
    <property type="project" value="UniProtKB-KW"/>
</dbReference>
<comment type="similarity">
    <text evidence="4 21">Belongs to the folylpolyglutamate synthase family.</text>
</comment>
<accession>A0A9D1PU70</accession>
<dbReference type="SUPFAM" id="SSF53623">
    <property type="entry name" value="MurD-like peptide ligases, catalytic domain"/>
    <property type="match status" value="1"/>
</dbReference>
<evidence type="ECO:0000313" key="24">
    <source>
        <dbReference type="EMBL" id="HIV99310.1"/>
    </source>
</evidence>
<keyword evidence="10 21" id="KW-0547">Nucleotide-binding</keyword>
<evidence type="ECO:0000259" key="23">
    <source>
        <dbReference type="Pfam" id="PF08245"/>
    </source>
</evidence>
<keyword evidence="9" id="KW-0479">Metal-binding</keyword>
<evidence type="ECO:0000256" key="10">
    <source>
        <dbReference type="ARBA" id="ARBA00022741"/>
    </source>
</evidence>
<evidence type="ECO:0000256" key="14">
    <source>
        <dbReference type="ARBA" id="ARBA00030048"/>
    </source>
</evidence>
<evidence type="ECO:0000256" key="12">
    <source>
        <dbReference type="ARBA" id="ARBA00022842"/>
    </source>
</evidence>
<dbReference type="GO" id="GO:0008841">
    <property type="term" value="F:dihydrofolate synthase activity"/>
    <property type="evidence" value="ECO:0007669"/>
    <property type="project" value="UniProtKB-EC"/>
</dbReference>
<feature type="domain" description="Mur ligase central" evidence="23">
    <location>
        <begin position="52"/>
        <end position="272"/>
    </location>
</feature>
<dbReference type="PIRSF" id="PIRSF001563">
    <property type="entry name" value="Folylpolyglu_synth"/>
    <property type="match status" value="1"/>
</dbReference>
<gene>
    <name evidence="24" type="ORF">IAB12_06005</name>
</gene>
<dbReference type="PANTHER" id="PTHR11136">
    <property type="entry name" value="FOLYLPOLYGLUTAMATE SYNTHASE-RELATED"/>
    <property type="match status" value="1"/>
</dbReference>
<reference evidence="24" key="1">
    <citation type="journal article" date="2021" name="PeerJ">
        <title>Extensive microbial diversity within the chicken gut microbiome revealed by metagenomics and culture.</title>
        <authorList>
            <person name="Gilroy R."/>
            <person name="Ravi A."/>
            <person name="Getino M."/>
            <person name="Pursley I."/>
            <person name="Horton D.L."/>
            <person name="Alikhan N.F."/>
            <person name="Baker D."/>
            <person name="Gharbi K."/>
            <person name="Hall N."/>
            <person name="Watson M."/>
            <person name="Adriaenssens E.M."/>
            <person name="Foster-Nyarko E."/>
            <person name="Jarju S."/>
            <person name="Secka A."/>
            <person name="Antonio M."/>
            <person name="Oren A."/>
            <person name="Chaudhuri R.R."/>
            <person name="La Ragione R."/>
            <person name="Hildebrand F."/>
            <person name="Pallen M.J."/>
        </authorList>
    </citation>
    <scope>NUCLEOTIDE SEQUENCE</scope>
    <source>
        <strain evidence="24">Gambia11-129</strain>
    </source>
</reference>
<dbReference type="Proteomes" id="UP000823936">
    <property type="component" value="Unassembled WGS sequence"/>
</dbReference>
<protein>
    <recommendedName>
        <fullName evidence="7">Dihydrofolate synthase/folylpolyglutamate synthase</fullName>
        <ecNumber evidence="5">6.3.2.12</ecNumber>
        <ecNumber evidence="6">6.3.2.17</ecNumber>
    </recommendedName>
    <alternativeName>
        <fullName evidence="16">Folylpoly-gamma-glutamate synthetase-dihydrofolate synthetase</fullName>
    </alternativeName>
    <alternativeName>
        <fullName evidence="14">Folylpolyglutamate synthetase</fullName>
    </alternativeName>
    <alternativeName>
        <fullName evidence="15">Tetrahydrofolylpolyglutamate synthase</fullName>
    </alternativeName>
</protein>
<dbReference type="GO" id="GO:0004326">
    <property type="term" value="F:tetrahydrofolylpolyglutamate synthase activity"/>
    <property type="evidence" value="ECO:0007669"/>
    <property type="project" value="UniProtKB-EC"/>
</dbReference>
<dbReference type="GO" id="GO:0046656">
    <property type="term" value="P:folic acid biosynthetic process"/>
    <property type="evidence" value="ECO:0007669"/>
    <property type="project" value="UniProtKB-KW"/>
</dbReference>
<comment type="function">
    <text evidence="1">Functions in two distinct reactions of the de novo folate biosynthetic pathway. Catalyzes the addition of a glutamate residue to dihydropteroate (7,8-dihydropteroate or H2Pte) to form dihydrofolate (7,8-dihydrofolate monoglutamate or H2Pte-Glu). Also catalyzes successive additions of L-glutamate to tetrahydrofolate or 10-formyltetrahydrofolate or 5,10-methylenetetrahydrofolate, leading to folylpolyglutamate derivatives.</text>
</comment>
<dbReference type="EMBL" id="DXHU01000023">
    <property type="protein sequence ID" value="HIV99310.1"/>
    <property type="molecule type" value="Genomic_DNA"/>
</dbReference>
<dbReference type="InterPro" id="IPR001645">
    <property type="entry name" value="Folylpolyglutamate_synth"/>
</dbReference>
<comment type="pathway">
    <text evidence="3">Cofactor biosynthesis; tetrahydrofolylpolyglutamate biosynthesis.</text>
</comment>
<dbReference type="InterPro" id="IPR013221">
    <property type="entry name" value="Mur_ligase_cen"/>
</dbReference>
<evidence type="ECO:0000256" key="3">
    <source>
        <dbReference type="ARBA" id="ARBA00005150"/>
    </source>
</evidence>
<reference evidence="24" key="2">
    <citation type="submission" date="2021-04" db="EMBL/GenBank/DDBJ databases">
        <authorList>
            <person name="Gilroy R."/>
        </authorList>
    </citation>
    <scope>NUCLEOTIDE SEQUENCE</scope>
    <source>
        <strain evidence="24">Gambia11-129</strain>
    </source>
</reference>
<evidence type="ECO:0000256" key="6">
    <source>
        <dbReference type="ARBA" id="ARBA00013025"/>
    </source>
</evidence>
<evidence type="ECO:0000256" key="21">
    <source>
        <dbReference type="PIRNR" id="PIRNR001563"/>
    </source>
</evidence>
<dbReference type="Pfam" id="PF08245">
    <property type="entry name" value="Mur_ligase_M"/>
    <property type="match status" value="1"/>
</dbReference>
<dbReference type="EC" id="6.3.2.17" evidence="6"/>
<dbReference type="Pfam" id="PF02875">
    <property type="entry name" value="Mur_ligase_C"/>
    <property type="match status" value="1"/>
</dbReference>
<dbReference type="Gene3D" id="3.40.1190.10">
    <property type="entry name" value="Mur-like, catalytic domain"/>
    <property type="match status" value="1"/>
</dbReference>
<dbReference type="PANTHER" id="PTHR11136:SF0">
    <property type="entry name" value="DIHYDROFOLATE SYNTHETASE-RELATED"/>
    <property type="match status" value="1"/>
</dbReference>
<comment type="caution">
    <text evidence="24">The sequence shown here is derived from an EMBL/GenBank/DDBJ whole genome shotgun (WGS) entry which is preliminary data.</text>
</comment>
<evidence type="ECO:0000256" key="17">
    <source>
        <dbReference type="ARBA" id="ARBA00047493"/>
    </source>
</evidence>
<keyword evidence="11 21" id="KW-0067">ATP-binding</keyword>
<evidence type="ECO:0000256" key="20">
    <source>
        <dbReference type="ARBA" id="ARBA00049161"/>
    </source>
</evidence>
<evidence type="ECO:0000256" key="8">
    <source>
        <dbReference type="ARBA" id="ARBA00022598"/>
    </source>
</evidence>
<evidence type="ECO:0000256" key="7">
    <source>
        <dbReference type="ARBA" id="ARBA00019357"/>
    </source>
</evidence>
<evidence type="ECO:0000256" key="11">
    <source>
        <dbReference type="ARBA" id="ARBA00022840"/>
    </source>
</evidence>
<evidence type="ECO:0000313" key="25">
    <source>
        <dbReference type="Proteomes" id="UP000823936"/>
    </source>
</evidence>
<feature type="domain" description="Mur ligase C-terminal" evidence="22">
    <location>
        <begin position="295"/>
        <end position="413"/>
    </location>
</feature>
<dbReference type="InterPro" id="IPR004101">
    <property type="entry name" value="Mur_ligase_C"/>
</dbReference>
<dbReference type="NCBIfam" id="TIGR01499">
    <property type="entry name" value="folC"/>
    <property type="match status" value="1"/>
</dbReference>
<sequence>MINSIEDLDSFFLSYMPSGGRSGEIRENRLKRMAELLKALGNPEKDFKSIHVAGSKGKGSTSSIIAFLLEKSGHSTGVFLSPHVYSLLERFKKGDGYFPLSSYFSSAEVLEEKVRNLSFIPTTFELYTAYSYLLFSREKVEYAVIETGLGGRIDSTNTISSFAEVLLTIELEHTEILGSTIKEIATEKSKIIKENTDVFLSENSLEALDVFIKESQEKNCRIHSFSSIVRDFEYDEKKDAGFLSFSIDGEKYEIRSALRTLKMMKNIALSVLTLKRLSLLDRKSLDYLSFFTIPGRFEERKRGEKTIVLDVAHTEESILNCACTFSSLYKRRRCVIFSAIKGKNYKAMIDILALFFDTMIFTKTIEFKKSDPEEIMSYASSAYPEKKLYVIYDAKDALEKAKENADDILIAGSFYLITEYKDA</sequence>
<dbReference type="SUPFAM" id="SSF53244">
    <property type="entry name" value="MurD-like peptide ligases, peptide-binding domain"/>
    <property type="match status" value="1"/>
</dbReference>
<evidence type="ECO:0000256" key="9">
    <source>
        <dbReference type="ARBA" id="ARBA00022723"/>
    </source>
</evidence>
<evidence type="ECO:0000256" key="13">
    <source>
        <dbReference type="ARBA" id="ARBA00022909"/>
    </source>
</evidence>
<dbReference type="InterPro" id="IPR036565">
    <property type="entry name" value="Mur-like_cat_sf"/>
</dbReference>
<evidence type="ECO:0000256" key="2">
    <source>
        <dbReference type="ARBA" id="ARBA00004799"/>
    </source>
</evidence>
<dbReference type="Gene3D" id="3.90.190.20">
    <property type="entry name" value="Mur ligase, C-terminal domain"/>
    <property type="match status" value="1"/>
</dbReference>
<evidence type="ECO:0000256" key="19">
    <source>
        <dbReference type="ARBA" id="ARBA00049035"/>
    </source>
</evidence>
<comment type="catalytic activity">
    <reaction evidence="17">
        <text>(6S)-5,6,7,8-tetrahydrofolyl-(gamma-L-Glu)(n) + L-glutamate + ATP = (6S)-5,6,7,8-tetrahydrofolyl-(gamma-L-Glu)(n+1) + ADP + phosphate + H(+)</text>
        <dbReference type="Rhea" id="RHEA:10580"/>
        <dbReference type="Rhea" id="RHEA-COMP:14738"/>
        <dbReference type="Rhea" id="RHEA-COMP:14740"/>
        <dbReference type="ChEBI" id="CHEBI:15378"/>
        <dbReference type="ChEBI" id="CHEBI:29985"/>
        <dbReference type="ChEBI" id="CHEBI:30616"/>
        <dbReference type="ChEBI" id="CHEBI:43474"/>
        <dbReference type="ChEBI" id="CHEBI:141005"/>
        <dbReference type="ChEBI" id="CHEBI:456216"/>
        <dbReference type="EC" id="6.3.2.17"/>
    </reaction>
</comment>